<feature type="domain" description="Glycoside hydrolase family 5" evidence="6">
    <location>
        <begin position="70"/>
        <end position="350"/>
    </location>
</feature>
<reference evidence="7" key="1">
    <citation type="journal article" date="2013" name="J. Plant Res.">
        <title>Effect of fungi and light on seed germination of three Opuntia species from semiarid lands of central Mexico.</title>
        <authorList>
            <person name="Delgado-Sanchez P."/>
            <person name="Jimenez-Bremont J.F."/>
            <person name="Guerrero-Gonzalez Mde L."/>
            <person name="Flores J."/>
        </authorList>
    </citation>
    <scope>NUCLEOTIDE SEQUENCE</scope>
    <source>
        <tissue evidence="7">Cladode</tissue>
    </source>
</reference>
<dbReference type="InterPro" id="IPR017853">
    <property type="entry name" value="GH"/>
</dbReference>
<evidence type="ECO:0000256" key="2">
    <source>
        <dbReference type="ARBA" id="ARBA00022801"/>
    </source>
</evidence>
<evidence type="ECO:0000256" key="5">
    <source>
        <dbReference type="SAM" id="SignalP"/>
    </source>
</evidence>
<proteinExistence type="inferred from homology"/>
<dbReference type="EC" id="3.2.1.4" evidence="7"/>
<comment type="similarity">
    <text evidence="1 4">Belongs to the glycosyl hydrolase 5 (cellulase A) family.</text>
</comment>
<dbReference type="AlphaFoldDB" id="A0A7C8ZY15"/>
<evidence type="ECO:0000259" key="6">
    <source>
        <dbReference type="Pfam" id="PF00150"/>
    </source>
</evidence>
<dbReference type="GO" id="GO:0000272">
    <property type="term" value="P:polysaccharide catabolic process"/>
    <property type="evidence" value="ECO:0007669"/>
    <property type="project" value="InterPro"/>
</dbReference>
<dbReference type="PANTHER" id="PTHR31263">
    <property type="entry name" value="CELLULASE FAMILY PROTEIN (AFU_ORTHOLOGUE AFUA_5G14560)"/>
    <property type="match status" value="1"/>
</dbReference>
<dbReference type="GO" id="GO:0008810">
    <property type="term" value="F:cellulase activity"/>
    <property type="evidence" value="ECO:0007669"/>
    <property type="project" value="UniProtKB-EC"/>
</dbReference>
<dbReference type="PANTHER" id="PTHR31263:SF44">
    <property type="entry name" value="OS04G0481200 PROTEIN"/>
    <property type="match status" value="1"/>
</dbReference>
<organism evidence="7">
    <name type="scientific">Opuntia streptacantha</name>
    <name type="common">Prickly pear cactus</name>
    <name type="synonym">Opuntia cardona</name>
    <dbReference type="NCBI Taxonomy" id="393608"/>
    <lineage>
        <taxon>Eukaryota</taxon>
        <taxon>Viridiplantae</taxon>
        <taxon>Streptophyta</taxon>
        <taxon>Embryophyta</taxon>
        <taxon>Tracheophyta</taxon>
        <taxon>Spermatophyta</taxon>
        <taxon>Magnoliopsida</taxon>
        <taxon>eudicotyledons</taxon>
        <taxon>Gunneridae</taxon>
        <taxon>Pentapetalae</taxon>
        <taxon>Caryophyllales</taxon>
        <taxon>Cactineae</taxon>
        <taxon>Cactaceae</taxon>
        <taxon>Opuntioideae</taxon>
        <taxon>Opuntia</taxon>
    </lineage>
</organism>
<evidence type="ECO:0000256" key="4">
    <source>
        <dbReference type="RuleBase" id="RU361153"/>
    </source>
</evidence>
<feature type="chain" id="PRO_5028309006" evidence="5">
    <location>
        <begin position="30"/>
        <end position="558"/>
    </location>
</feature>
<dbReference type="SUPFAM" id="SSF50370">
    <property type="entry name" value="Ricin B-like lectins"/>
    <property type="match status" value="1"/>
</dbReference>
<keyword evidence="3 4" id="KW-0326">Glycosidase</keyword>
<name>A0A7C8ZY15_OPUST</name>
<evidence type="ECO:0000313" key="7">
    <source>
        <dbReference type="EMBL" id="MBA4652555.1"/>
    </source>
</evidence>
<dbReference type="SUPFAM" id="SSF51445">
    <property type="entry name" value="(Trans)glycosidases"/>
    <property type="match status" value="1"/>
</dbReference>
<keyword evidence="5" id="KW-0732">Signal</keyword>
<feature type="signal peptide" evidence="5">
    <location>
        <begin position="1"/>
        <end position="29"/>
    </location>
</feature>
<protein>
    <submittedName>
        <fullName evidence="7">Cellulase</fullName>
        <ecNumber evidence="7">3.2.1.4</ecNumber>
    </submittedName>
</protein>
<reference evidence="7" key="2">
    <citation type="submission" date="2020-07" db="EMBL/GenBank/DDBJ databases">
        <authorList>
            <person name="Vera ALvarez R."/>
            <person name="Arias-Moreno D.M."/>
            <person name="Jimenez-Jacinto V."/>
            <person name="Jimenez-Bremont J.F."/>
            <person name="Swaminathan K."/>
            <person name="Moose S.P."/>
            <person name="Guerrero-Gonzalez M.L."/>
            <person name="Marino-Ramirez L."/>
            <person name="Landsman D."/>
            <person name="Rodriguez-Kessler M."/>
            <person name="Delgado-Sanchez P."/>
        </authorList>
    </citation>
    <scope>NUCLEOTIDE SEQUENCE</scope>
    <source>
        <tissue evidence="7">Cladode</tissue>
    </source>
</reference>
<dbReference type="Pfam" id="PF00150">
    <property type="entry name" value="Cellulase"/>
    <property type="match status" value="1"/>
</dbReference>
<dbReference type="InterPro" id="IPR035992">
    <property type="entry name" value="Ricin_B-like_lectins"/>
</dbReference>
<evidence type="ECO:0000256" key="1">
    <source>
        <dbReference type="ARBA" id="ARBA00005641"/>
    </source>
</evidence>
<dbReference type="EMBL" id="GISG01174993">
    <property type="protein sequence ID" value="MBA4652555.1"/>
    <property type="molecule type" value="Transcribed_RNA"/>
</dbReference>
<dbReference type="Gene3D" id="3.20.20.80">
    <property type="entry name" value="Glycosidases"/>
    <property type="match status" value="1"/>
</dbReference>
<accession>A0A7C8ZY15</accession>
<evidence type="ECO:0000256" key="3">
    <source>
        <dbReference type="ARBA" id="ARBA00023295"/>
    </source>
</evidence>
<dbReference type="InterPro" id="IPR001547">
    <property type="entry name" value="Glyco_hydro_5"/>
</dbReference>
<keyword evidence="2 4" id="KW-0378">Hydrolase</keyword>
<sequence>MGRRPPNKRDYYFSAFIFFLALLVEPSRGLPLSTDSRWIVNSKGTRVKLACVNWASHLQPVVAEGLSKQPVDAVSRRIREAGFNCVRLTWPLYLATNHSLASLSVRDSFSRLGLSESIAGFQANNPSILHLSLFDAFQAVVASLANNKVMVILDNHLSTPGWCCSSSDGNGFFGDQYFDPNLWIKGLTKMATLFKDAPYVVGMSLRNELRGPKQNSADWYRYMQAGAEAVHGANPNVLVILSGLNYDKDFTFLRNKPVSLTFSRKLVFEMHWYGFSDGEAWKDGNPNEVCGRVVNNNMRMSGFLLDQGYPLFVSEFGIDLRGTNVNDNRYFNCFLAWAAEYDLDWALWTLVGSYYLREGVVGLNEYYGLLNWNWCELRNASFLQRISVIQSPLQGPGLAESRPHKIIFHPSTGLCIVRKSYLDPLKLGNCSESDHWDYTPQKILTIKGSYFCLQAQGPDRPVRTSVICPGIGTMWELISDSKLHLAATLGSNSTVCLDVDSDNNIITTTCKCLSGDNTCDPASQWFKLVNASISVTPTTSSNSLDSLAEISAMLGYRL</sequence>